<dbReference type="Proteomes" id="UP001447842">
    <property type="component" value="Chromosome"/>
</dbReference>
<dbReference type="InterPro" id="IPR013534">
    <property type="entry name" value="Starch_synth_cat_dom"/>
</dbReference>
<evidence type="ECO:0000313" key="8">
    <source>
        <dbReference type="EMBL" id="XAU13955.1"/>
    </source>
</evidence>
<sequence length="477" mass="52452">MRKQSVLFAASEVYPFAKTGGLADVGYSLPKALSDAFDVTVVMPLYHTVDRQRFGIEGPTDFFDVMLGIERRTVSVYESRFEGRAYLFVYEPQLCDRDYLYGPPGEGYDDNAQRFGLFSYAVSELARRLQSDIVHLNDWQTALTALIIAEDDTLKASTVYTIHNLAYQGEFPKSALSALGVDKRHFTLEGIEFYDRINLMKAGIGYADAVTTVSPTYAEEILTHRFGCGLEGYLQHHRAKVTGIANGIDTEHFAPQSDSSLFRLYKTPRGKHANKKHYLAEAGLCDAELPLFIFIGRFTWQKGIDLLLEALPQMAALPCNIAVLGEGEPQYAPRFEKAAEAHPNIHLFFGYDEALAHRMYAAADFLLMPSLFEPCGLNQLIAAHYGAVPVVHRVGGLADTVAPVAYAPEAQSPCGIAFDAATPEALLGAFEAALGLFNDAKAWSRVATHNMKADVSWGQSASAYAALYRKISGSALK</sequence>
<organism evidence="8 9">
    <name type="scientific">Sulfurimonas diazotrophicus</name>
    <dbReference type="NCBI Taxonomy" id="3131939"/>
    <lineage>
        <taxon>Bacteria</taxon>
        <taxon>Pseudomonadati</taxon>
        <taxon>Campylobacterota</taxon>
        <taxon>Epsilonproteobacteria</taxon>
        <taxon>Campylobacterales</taxon>
        <taxon>Sulfurimonadaceae</taxon>
        <taxon>Sulfurimonas</taxon>
    </lineage>
</organism>
<comment type="pathway">
    <text evidence="6">Glycan biosynthesis; glycogen biosynthesis.</text>
</comment>
<evidence type="ECO:0000256" key="5">
    <source>
        <dbReference type="ARBA" id="ARBA00023056"/>
    </source>
</evidence>
<dbReference type="EC" id="2.4.1.21" evidence="6"/>
<evidence type="ECO:0000256" key="1">
    <source>
        <dbReference type="ARBA" id="ARBA00001478"/>
    </source>
</evidence>
<dbReference type="Pfam" id="PF13692">
    <property type="entry name" value="Glyco_trans_1_4"/>
    <property type="match status" value="1"/>
</dbReference>
<dbReference type="SUPFAM" id="SSF53756">
    <property type="entry name" value="UDP-Glycosyltransferase/glycogen phosphorylase"/>
    <property type="match status" value="1"/>
</dbReference>
<proteinExistence type="inferred from homology"/>
<evidence type="ECO:0000256" key="2">
    <source>
        <dbReference type="ARBA" id="ARBA00010281"/>
    </source>
</evidence>
<dbReference type="PANTHER" id="PTHR45825">
    <property type="entry name" value="GRANULE-BOUND STARCH SYNTHASE 1, CHLOROPLASTIC/AMYLOPLASTIC"/>
    <property type="match status" value="1"/>
</dbReference>
<keyword evidence="3 6" id="KW-0328">Glycosyltransferase</keyword>
<evidence type="ECO:0000256" key="4">
    <source>
        <dbReference type="ARBA" id="ARBA00022679"/>
    </source>
</evidence>
<name>A0ABZ3H601_9BACT</name>
<dbReference type="Pfam" id="PF08323">
    <property type="entry name" value="Glyco_transf_5"/>
    <property type="match status" value="1"/>
</dbReference>
<keyword evidence="5 6" id="KW-0320">Glycogen biosynthesis</keyword>
<evidence type="ECO:0000313" key="9">
    <source>
        <dbReference type="Proteomes" id="UP001447842"/>
    </source>
</evidence>
<accession>A0ABZ3H601</accession>
<comment type="catalytic activity">
    <reaction evidence="1 6">
        <text>[(1-&gt;4)-alpha-D-glucosyl](n) + ADP-alpha-D-glucose = [(1-&gt;4)-alpha-D-glucosyl](n+1) + ADP + H(+)</text>
        <dbReference type="Rhea" id="RHEA:18189"/>
        <dbReference type="Rhea" id="RHEA-COMP:9584"/>
        <dbReference type="Rhea" id="RHEA-COMP:9587"/>
        <dbReference type="ChEBI" id="CHEBI:15378"/>
        <dbReference type="ChEBI" id="CHEBI:15444"/>
        <dbReference type="ChEBI" id="CHEBI:57498"/>
        <dbReference type="ChEBI" id="CHEBI:456216"/>
        <dbReference type="EC" id="2.4.1.21"/>
    </reaction>
</comment>
<evidence type="ECO:0000256" key="6">
    <source>
        <dbReference type="HAMAP-Rule" id="MF_00484"/>
    </source>
</evidence>
<feature type="domain" description="Starch synthase catalytic" evidence="7">
    <location>
        <begin position="6"/>
        <end position="236"/>
    </location>
</feature>
<feature type="binding site" evidence="6">
    <location>
        <position position="18"/>
    </location>
    <ligand>
        <name>ADP-alpha-D-glucose</name>
        <dbReference type="ChEBI" id="CHEBI:57498"/>
    </ligand>
</feature>
<dbReference type="EMBL" id="CP147920">
    <property type="protein sequence ID" value="XAU13955.1"/>
    <property type="molecule type" value="Genomic_DNA"/>
</dbReference>
<reference evidence="8 9" key="1">
    <citation type="submission" date="2024-03" db="EMBL/GenBank/DDBJ databases">
        <title>Sulfurimonas sp. HSL3-1.</title>
        <authorList>
            <person name="Wang S."/>
        </authorList>
    </citation>
    <scope>NUCLEOTIDE SEQUENCE [LARGE SCALE GENOMIC DNA]</scope>
    <source>
        <strain evidence="8 9">HSL3-1</strain>
    </source>
</reference>
<keyword evidence="9" id="KW-1185">Reference proteome</keyword>
<dbReference type="CDD" id="cd03791">
    <property type="entry name" value="GT5_Glycogen_synthase_DULL1-like"/>
    <property type="match status" value="1"/>
</dbReference>
<dbReference type="HAMAP" id="MF_00484">
    <property type="entry name" value="Glycogen_synth"/>
    <property type="match status" value="1"/>
</dbReference>
<keyword evidence="4 6" id="KW-0808">Transferase</keyword>
<dbReference type="InterPro" id="IPR011835">
    <property type="entry name" value="GS/SS"/>
</dbReference>
<dbReference type="RefSeq" id="WP_345971778.1">
    <property type="nucleotide sequence ID" value="NZ_CP147920.1"/>
</dbReference>
<dbReference type="GO" id="GO:0016757">
    <property type="term" value="F:glycosyltransferase activity"/>
    <property type="evidence" value="ECO:0007669"/>
    <property type="project" value="UniProtKB-KW"/>
</dbReference>
<protein>
    <recommendedName>
        <fullName evidence="6">Glycogen synthase</fullName>
        <ecNumber evidence="6">2.4.1.21</ecNumber>
    </recommendedName>
    <alternativeName>
        <fullName evidence="6">Starch [bacterial glycogen] synthase</fullName>
    </alternativeName>
</protein>
<dbReference type="Gene3D" id="3.40.50.2000">
    <property type="entry name" value="Glycogen Phosphorylase B"/>
    <property type="match status" value="2"/>
</dbReference>
<comment type="similarity">
    <text evidence="2 6">Belongs to the glycosyltransferase 1 family. Bacterial/plant glycogen synthase subfamily.</text>
</comment>
<dbReference type="NCBIfam" id="TIGR02095">
    <property type="entry name" value="glgA"/>
    <property type="match status" value="1"/>
</dbReference>
<evidence type="ECO:0000259" key="7">
    <source>
        <dbReference type="Pfam" id="PF08323"/>
    </source>
</evidence>
<gene>
    <name evidence="6" type="primary">glgA</name>
    <name evidence="8" type="ORF">WCY31_06760</name>
</gene>
<dbReference type="PANTHER" id="PTHR45825:SF11">
    <property type="entry name" value="ALPHA AMYLASE DOMAIN-CONTAINING PROTEIN"/>
    <property type="match status" value="1"/>
</dbReference>
<comment type="function">
    <text evidence="6">Synthesizes alpha-1,4-glucan chains using ADP-glucose.</text>
</comment>
<evidence type="ECO:0000256" key="3">
    <source>
        <dbReference type="ARBA" id="ARBA00022676"/>
    </source>
</evidence>